<keyword evidence="1" id="KW-0472">Membrane</keyword>
<dbReference type="KEGG" id="rhoz:GXP67_15465"/>
<feature type="transmembrane region" description="Helical" evidence="1">
    <location>
        <begin position="9"/>
        <end position="25"/>
    </location>
</feature>
<accession>A0A6C0GJ35</accession>
<reference evidence="2 3" key="1">
    <citation type="submission" date="2020-01" db="EMBL/GenBank/DDBJ databases">
        <authorList>
            <person name="Kim M.K."/>
        </authorList>
    </citation>
    <scope>NUCLEOTIDE SEQUENCE [LARGE SCALE GENOMIC DNA]</scope>
    <source>
        <strain evidence="2 3">172606-1</strain>
    </source>
</reference>
<evidence type="ECO:0000313" key="2">
    <source>
        <dbReference type="EMBL" id="QHT67937.1"/>
    </source>
</evidence>
<dbReference type="RefSeq" id="WP_162443958.1">
    <property type="nucleotide sequence ID" value="NZ_CP048222.1"/>
</dbReference>
<organism evidence="2 3">
    <name type="scientific">Rhodocytophaga rosea</name>
    <dbReference type="NCBI Taxonomy" id="2704465"/>
    <lineage>
        <taxon>Bacteria</taxon>
        <taxon>Pseudomonadati</taxon>
        <taxon>Bacteroidota</taxon>
        <taxon>Cytophagia</taxon>
        <taxon>Cytophagales</taxon>
        <taxon>Rhodocytophagaceae</taxon>
        <taxon>Rhodocytophaga</taxon>
    </lineage>
</organism>
<dbReference type="EMBL" id="CP048222">
    <property type="protein sequence ID" value="QHT67937.1"/>
    <property type="molecule type" value="Genomic_DNA"/>
</dbReference>
<evidence type="ECO:0000313" key="3">
    <source>
        <dbReference type="Proteomes" id="UP000480178"/>
    </source>
</evidence>
<dbReference type="Proteomes" id="UP000480178">
    <property type="component" value="Chromosome"/>
</dbReference>
<gene>
    <name evidence="2" type="ORF">GXP67_15465</name>
</gene>
<keyword evidence="3" id="KW-1185">Reference proteome</keyword>
<sequence>MTEKKLRKIIALAIVVGAIMALFDMAYGTTILLGGLAAFLLLKLIKLIAKKKYTWTTLHVVQLIFILIALASLALRYYEYPYGRVVFIIAFLAESLVSAKIMLNEKFGNDNVNNFFRMVKQFLLAQRQGSRRI</sequence>
<keyword evidence="1" id="KW-1133">Transmembrane helix</keyword>
<keyword evidence="1" id="KW-0812">Transmembrane</keyword>
<protein>
    <submittedName>
        <fullName evidence="2">Uncharacterized protein</fullName>
    </submittedName>
</protein>
<name>A0A6C0GJ35_9BACT</name>
<evidence type="ECO:0000256" key="1">
    <source>
        <dbReference type="SAM" id="Phobius"/>
    </source>
</evidence>
<feature type="transmembrane region" description="Helical" evidence="1">
    <location>
        <begin position="60"/>
        <end position="78"/>
    </location>
</feature>
<dbReference type="AlphaFoldDB" id="A0A6C0GJ35"/>
<proteinExistence type="predicted"/>